<proteinExistence type="predicted"/>
<name>A0A1F4UJ49_UNCKA</name>
<gene>
    <name evidence="2" type="ORF">A2V54_02145</name>
</gene>
<reference evidence="2 3" key="1">
    <citation type="journal article" date="2016" name="Nat. Commun.">
        <title>Thousands of microbial genomes shed light on interconnected biogeochemical processes in an aquifer system.</title>
        <authorList>
            <person name="Anantharaman K."/>
            <person name="Brown C.T."/>
            <person name="Hug L.A."/>
            <person name="Sharon I."/>
            <person name="Castelle C.J."/>
            <person name="Probst A.J."/>
            <person name="Thomas B.C."/>
            <person name="Singh A."/>
            <person name="Wilkins M.J."/>
            <person name="Karaoz U."/>
            <person name="Brodie E.L."/>
            <person name="Williams K.H."/>
            <person name="Hubbard S.S."/>
            <person name="Banfield J.F."/>
        </authorList>
    </citation>
    <scope>NUCLEOTIDE SEQUENCE [LARGE SCALE GENOMIC DNA]</scope>
</reference>
<dbReference type="STRING" id="1802613.A2V54_02145"/>
<dbReference type="Proteomes" id="UP000176583">
    <property type="component" value="Unassembled WGS sequence"/>
</dbReference>
<evidence type="ECO:0000313" key="3">
    <source>
        <dbReference type="Proteomes" id="UP000176583"/>
    </source>
</evidence>
<dbReference type="AlphaFoldDB" id="A0A1F4UJ49"/>
<dbReference type="EMBL" id="MEUW01000003">
    <property type="protein sequence ID" value="OGC44939.1"/>
    <property type="molecule type" value="Genomic_DNA"/>
</dbReference>
<accession>A0A1F4UJ49</accession>
<dbReference type="Pfam" id="PF01797">
    <property type="entry name" value="Y1_Tnp"/>
    <property type="match status" value="1"/>
</dbReference>
<comment type="caution">
    <text evidence="2">The sequence shown here is derived from an EMBL/GenBank/DDBJ whole genome shotgun (WGS) entry which is preliminary data.</text>
</comment>
<sequence length="198" mass="23765">MATPRRFFPAETFYHVYNRGNWKERIFFEPRDYQRFKERAKKYKTEYSIEILAYCLMPNHFHFLLKQKSEQTLPLFMLKLCTSYAKYINIKYQKVGRLFQDRFQAKPIEGERYLLWLSKYIHLNPKEILGKKNDLADYPWSSYPEYLTEKFDLVSGQDPILYPFSQTGPSNQKYQDFVEAGLSQKESEAITDLTLESL</sequence>
<dbReference type="PANTHER" id="PTHR34322:SF2">
    <property type="entry name" value="TRANSPOSASE IS200-LIKE DOMAIN-CONTAINING PROTEIN"/>
    <property type="match status" value="1"/>
</dbReference>
<protein>
    <recommendedName>
        <fullName evidence="1">Transposase IS200-like domain-containing protein</fullName>
    </recommendedName>
</protein>
<dbReference type="InterPro" id="IPR036515">
    <property type="entry name" value="Transposase_17_sf"/>
</dbReference>
<dbReference type="Gene3D" id="3.30.70.1290">
    <property type="entry name" value="Transposase IS200-like"/>
    <property type="match status" value="1"/>
</dbReference>
<dbReference type="SUPFAM" id="SSF143422">
    <property type="entry name" value="Transposase IS200-like"/>
    <property type="match status" value="1"/>
</dbReference>
<dbReference type="SMART" id="SM01321">
    <property type="entry name" value="Y1_Tnp"/>
    <property type="match status" value="1"/>
</dbReference>
<dbReference type="InterPro" id="IPR002686">
    <property type="entry name" value="Transposase_17"/>
</dbReference>
<dbReference type="GO" id="GO:0004803">
    <property type="term" value="F:transposase activity"/>
    <property type="evidence" value="ECO:0007669"/>
    <property type="project" value="InterPro"/>
</dbReference>
<evidence type="ECO:0000313" key="2">
    <source>
        <dbReference type="EMBL" id="OGC44939.1"/>
    </source>
</evidence>
<evidence type="ECO:0000259" key="1">
    <source>
        <dbReference type="SMART" id="SM01321"/>
    </source>
</evidence>
<dbReference type="GO" id="GO:0006313">
    <property type="term" value="P:DNA transposition"/>
    <property type="evidence" value="ECO:0007669"/>
    <property type="project" value="InterPro"/>
</dbReference>
<dbReference type="GO" id="GO:0003677">
    <property type="term" value="F:DNA binding"/>
    <property type="evidence" value="ECO:0007669"/>
    <property type="project" value="InterPro"/>
</dbReference>
<organism evidence="2 3">
    <name type="scientific">candidate division WWE3 bacterium RBG_19FT_COMBO_53_11</name>
    <dbReference type="NCBI Taxonomy" id="1802613"/>
    <lineage>
        <taxon>Bacteria</taxon>
        <taxon>Katanobacteria</taxon>
    </lineage>
</organism>
<feature type="domain" description="Transposase IS200-like" evidence="1">
    <location>
        <begin position="9"/>
        <end position="124"/>
    </location>
</feature>
<dbReference type="PANTHER" id="PTHR34322">
    <property type="entry name" value="TRANSPOSASE, Y1_TNP DOMAIN-CONTAINING"/>
    <property type="match status" value="1"/>
</dbReference>